<dbReference type="EMBL" id="CYXT01000014">
    <property type="protein sequence ID" value="CUM99557.1"/>
    <property type="molecule type" value="Genomic_DNA"/>
</dbReference>
<evidence type="ECO:0000313" key="1">
    <source>
        <dbReference type="EMBL" id="CUM99557.1"/>
    </source>
</evidence>
<organism evidence="1 2">
    <name type="scientific">Anaerostipes hadrus</name>
    <dbReference type="NCBI Taxonomy" id="649756"/>
    <lineage>
        <taxon>Bacteria</taxon>
        <taxon>Bacillati</taxon>
        <taxon>Bacillota</taxon>
        <taxon>Clostridia</taxon>
        <taxon>Lachnospirales</taxon>
        <taxon>Lachnospiraceae</taxon>
        <taxon>Anaerostipes</taxon>
    </lineage>
</organism>
<dbReference type="RefSeq" id="WP_055258837.1">
    <property type="nucleotide sequence ID" value="NZ_CYXT01000014.1"/>
</dbReference>
<gene>
    <name evidence="1" type="ORF">ERS852425_01933</name>
</gene>
<name>A0A173TC84_ANAHA</name>
<proteinExistence type="predicted"/>
<protein>
    <submittedName>
        <fullName evidence="1">Uncharacterized protein</fullName>
    </submittedName>
</protein>
<accession>A0A173TC84</accession>
<dbReference type="Proteomes" id="UP000095598">
    <property type="component" value="Unassembled WGS sequence"/>
</dbReference>
<reference evidence="1 2" key="1">
    <citation type="submission" date="2015-09" db="EMBL/GenBank/DDBJ databases">
        <authorList>
            <consortium name="Pathogen Informatics"/>
        </authorList>
    </citation>
    <scope>NUCLEOTIDE SEQUENCE [LARGE SCALE GENOMIC DNA]</scope>
    <source>
        <strain evidence="1 2">2789STDY5608868</strain>
    </source>
</reference>
<dbReference type="AlphaFoldDB" id="A0A173TC84"/>
<evidence type="ECO:0000313" key="2">
    <source>
        <dbReference type="Proteomes" id="UP000095598"/>
    </source>
</evidence>
<sequence>MSKEIQVKIKNEKAMLFTPYNMDFVKRIKQFSDARWDTHKKCWTINKENLDAARTVMREIYGYSDVDINEKVTVRIHVKEYMCEEQADVMLFGKVLSHAYGRDSGGKPGRDVVYVHGNPCSGGSAAHWESGVEEGSEILLHNVNKNLYEAALEHPTEEYEIDLVEDDIDFWALKEEKRRLLKRIEDIDLILQKEEQE</sequence>